<gene>
    <name evidence="2" type="ORF">A3D07_00435</name>
</gene>
<feature type="transmembrane region" description="Helical" evidence="1">
    <location>
        <begin position="81"/>
        <end position="103"/>
    </location>
</feature>
<dbReference type="InterPro" id="IPR043993">
    <property type="entry name" value="T4SS_pilin"/>
</dbReference>
<feature type="transmembrane region" description="Helical" evidence="1">
    <location>
        <begin position="39"/>
        <end position="60"/>
    </location>
</feature>
<comment type="caution">
    <text evidence="2">The sequence shown here is derived from an EMBL/GenBank/DDBJ whole genome shotgun (WGS) entry which is preliminary data.</text>
</comment>
<organism evidence="2 3">
    <name type="scientific">Candidatus Curtissbacteria bacterium RIFCSPHIGHO2_02_FULL_42_15</name>
    <dbReference type="NCBI Taxonomy" id="1797716"/>
    <lineage>
        <taxon>Bacteria</taxon>
        <taxon>Candidatus Curtissiibacteriota</taxon>
    </lineage>
</organism>
<evidence type="ECO:0000313" key="3">
    <source>
        <dbReference type="Proteomes" id="UP000177124"/>
    </source>
</evidence>
<reference evidence="2 3" key="1">
    <citation type="journal article" date="2016" name="Nat. Commun.">
        <title>Thousands of microbial genomes shed light on interconnected biogeochemical processes in an aquifer system.</title>
        <authorList>
            <person name="Anantharaman K."/>
            <person name="Brown C.T."/>
            <person name="Hug L.A."/>
            <person name="Sharon I."/>
            <person name="Castelle C.J."/>
            <person name="Probst A.J."/>
            <person name="Thomas B.C."/>
            <person name="Singh A."/>
            <person name="Wilkins M.J."/>
            <person name="Karaoz U."/>
            <person name="Brodie E.L."/>
            <person name="Williams K.H."/>
            <person name="Hubbard S.S."/>
            <person name="Banfield J.F."/>
        </authorList>
    </citation>
    <scope>NUCLEOTIDE SEQUENCE [LARGE SCALE GENOMIC DNA]</scope>
</reference>
<proteinExistence type="predicted"/>
<protein>
    <submittedName>
        <fullName evidence="2">Uncharacterized protein</fullName>
    </submittedName>
</protein>
<dbReference type="Proteomes" id="UP000177124">
    <property type="component" value="Unassembled WGS sequence"/>
</dbReference>
<keyword evidence="1" id="KW-1133">Transmembrane helix</keyword>
<keyword evidence="1" id="KW-0472">Membrane</keyword>
<name>A0A1F5GKB8_9BACT</name>
<accession>A0A1F5GKB8</accession>
<evidence type="ECO:0000256" key="1">
    <source>
        <dbReference type="SAM" id="Phobius"/>
    </source>
</evidence>
<keyword evidence="1" id="KW-0812">Transmembrane</keyword>
<evidence type="ECO:0000313" key="2">
    <source>
        <dbReference type="EMBL" id="OGD92259.1"/>
    </source>
</evidence>
<dbReference type="Pfam" id="PF18895">
    <property type="entry name" value="T4SS_pilin"/>
    <property type="match status" value="1"/>
</dbReference>
<sequence length="110" mass="11626">MELAASYNIKGIFQPARITSGGIRIFRTSEGFGYLASDILLILTGIAGALSLMFIVIAGIKFVTSGGDPKKLASATSTLTYAIIGLAVTILAFVILRIVQFFLRSAVPIT</sequence>
<dbReference type="AlphaFoldDB" id="A0A1F5GKB8"/>
<dbReference type="STRING" id="1797716.A3D07_00435"/>
<dbReference type="EMBL" id="MFBF01000001">
    <property type="protein sequence ID" value="OGD92259.1"/>
    <property type="molecule type" value="Genomic_DNA"/>
</dbReference>